<name>A0AAV7UYG3_PLEWA</name>
<protein>
    <submittedName>
        <fullName evidence="2">Uncharacterized protein</fullName>
    </submittedName>
</protein>
<evidence type="ECO:0000313" key="2">
    <source>
        <dbReference type="EMBL" id="KAJ1194134.1"/>
    </source>
</evidence>
<dbReference type="EMBL" id="JANPWB010000004">
    <property type="protein sequence ID" value="KAJ1194134.1"/>
    <property type="molecule type" value="Genomic_DNA"/>
</dbReference>
<evidence type="ECO:0000313" key="3">
    <source>
        <dbReference type="Proteomes" id="UP001066276"/>
    </source>
</evidence>
<feature type="compositionally biased region" description="Basic and acidic residues" evidence="1">
    <location>
        <begin position="72"/>
        <end position="82"/>
    </location>
</feature>
<evidence type="ECO:0000256" key="1">
    <source>
        <dbReference type="SAM" id="MobiDB-lite"/>
    </source>
</evidence>
<dbReference type="Proteomes" id="UP001066276">
    <property type="component" value="Chromosome 2_2"/>
</dbReference>
<accession>A0AAV7UYG3</accession>
<comment type="caution">
    <text evidence="2">The sequence shown here is derived from an EMBL/GenBank/DDBJ whole genome shotgun (WGS) entry which is preliminary data.</text>
</comment>
<keyword evidence="3" id="KW-1185">Reference proteome</keyword>
<gene>
    <name evidence="2" type="ORF">NDU88_003429</name>
</gene>
<proteinExistence type="predicted"/>
<organism evidence="2 3">
    <name type="scientific">Pleurodeles waltl</name>
    <name type="common">Iberian ribbed newt</name>
    <dbReference type="NCBI Taxonomy" id="8319"/>
    <lineage>
        <taxon>Eukaryota</taxon>
        <taxon>Metazoa</taxon>
        <taxon>Chordata</taxon>
        <taxon>Craniata</taxon>
        <taxon>Vertebrata</taxon>
        <taxon>Euteleostomi</taxon>
        <taxon>Amphibia</taxon>
        <taxon>Batrachia</taxon>
        <taxon>Caudata</taxon>
        <taxon>Salamandroidea</taxon>
        <taxon>Salamandridae</taxon>
        <taxon>Pleurodelinae</taxon>
        <taxon>Pleurodeles</taxon>
    </lineage>
</organism>
<dbReference type="AlphaFoldDB" id="A0AAV7UYG3"/>
<reference evidence="2" key="1">
    <citation type="journal article" date="2022" name="bioRxiv">
        <title>Sequencing and chromosome-scale assembly of the giantPleurodeles waltlgenome.</title>
        <authorList>
            <person name="Brown T."/>
            <person name="Elewa A."/>
            <person name="Iarovenko S."/>
            <person name="Subramanian E."/>
            <person name="Araus A.J."/>
            <person name="Petzold A."/>
            <person name="Susuki M."/>
            <person name="Suzuki K.-i.T."/>
            <person name="Hayashi T."/>
            <person name="Toyoda A."/>
            <person name="Oliveira C."/>
            <person name="Osipova E."/>
            <person name="Leigh N.D."/>
            <person name="Simon A."/>
            <person name="Yun M.H."/>
        </authorList>
    </citation>
    <scope>NUCLEOTIDE SEQUENCE</scope>
    <source>
        <strain evidence="2">20211129_DDA</strain>
        <tissue evidence="2">Liver</tissue>
    </source>
</reference>
<sequence length="116" mass="12807">MPATHRLSYAATLGVRARTVIITRLCLPPREPVVAVTWGREGRGSANPEEAAARARISPVPPPGRSPFTRQSGRDPARDRGMHSPQNHHIQSIHFENVQGWSNELVNIGCLRIPTF</sequence>
<feature type="region of interest" description="Disordered" evidence="1">
    <location>
        <begin position="41"/>
        <end position="85"/>
    </location>
</feature>